<evidence type="ECO:0000259" key="2">
    <source>
        <dbReference type="Pfam" id="PF20411"/>
    </source>
</evidence>
<accession>A0ABR1IYZ4</accession>
<name>A0ABR1IYZ4_9AGAR</name>
<feature type="compositionally biased region" description="Acidic residues" evidence="1">
    <location>
        <begin position="366"/>
        <end position="376"/>
    </location>
</feature>
<dbReference type="EMBL" id="JBANRG010000048">
    <property type="protein sequence ID" value="KAK7445166.1"/>
    <property type="molecule type" value="Genomic_DNA"/>
</dbReference>
<reference evidence="3 5" key="1">
    <citation type="submission" date="2024-01" db="EMBL/GenBank/DDBJ databases">
        <title>A draft genome for the cacao thread blight pathogen Marasmiellus scandens.</title>
        <authorList>
            <person name="Baruah I.K."/>
            <person name="Leung J."/>
            <person name="Bukari Y."/>
            <person name="Amoako-Attah I."/>
            <person name="Meinhardt L.W."/>
            <person name="Bailey B.A."/>
            <person name="Cohen S.P."/>
        </authorList>
    </citation>
    <scope>NUCLEOTIDE SEQUENCE [LARGE SCALE GENOMIC DNA]</scope>
    <source>
        <strain evidence="3 5">GH-19</strain>
    </source>
</reference>
<comment type="caution">
    <text evidence="3">The sequence shown here is derived from an EMBL/GenBank/DDBJ whole genome shotgun (WGS) entry which is preliminary data.</text>
</comment>
<dbReference type="Pfam" id="PF20411">
    <property type="entry name" value="DUF6697"/>
    <property type="match status" value="1"/>
</dbReference>
<evidence type="ECO:0000313" key="5">
    <source>
        <dbReference type="Proteomes" id="UP001498398"/>
    </source>
</evidence>
<dbReference type="InterPro" id="IPR046520">
    <property type="entry name" value="DUF6697"/>
</dbReference>
<evidence type="ECO:0000313" key="3">
    <source>
        <dbReference type="EMBL" id="KAK7445166.1"/>
    </source>
</evidence>
<dbReference type="EMBL" id="JBANRG010000016">
    <property type="protein sequence ID" value="KAK7459617.1"/>
    <property type="molecule type" value="Genomic_DNA"/>
</dbReference>
<evidence type="ECO:0000313" key="4">
    <source>
        <dbReference type="EMBL" id="KAK7459617.1"/>
    </source>
</evidence>
<keyword evidence="5" id="KW-1185">Reference proteome</keyword>
<dbReference type="Proteomes" id="UP001498398">
    <property type="component" value="Unassembled WGS sequence"/>
</dbReference>
<sequence>MVVSVKVEPDHDDDSELLQWTGTNLKVEDEEPRINATDDRPMKRRRVLDAVVVLSFNEVIKQEKKLEDIGKTFKAFKNPKSKLTKKEQEMCISDYVLYSRLKNIQLDLFLIDLDKFTLDKTISRDFMSDRYGGSNIACFPTIGREKLEHHGRDNFMYMNMRYHPHAPQVPGAPGLYFHPGEARSIEWDTVQLVFTRLTSGKWCQMGDYELAYSKPLSAEEWNRPDMKTMRNTWSERISIKSWGRGMRCSVKLRARLGREPTDEEYNAAIESDDKFLDVTPQEISNAVSRGEEVFSVWTMKCVGYDIEFQKTITEQFSNWTPPPKKPKKTASESKSRTDPAKRSAGSKQKKVTSKVASKKRKAVQMEDTDEGSDYEAEIVIPRGGTRSRPNRAIRVV</sequence>
<feature type="domain" description="DUF6697" evidence="2">
    <location>
        <begin position="121"/>
        <end position="314"/>
    </location>
</feature>
<gene>
    <name evidence="4" type="ORF">VKT23_009597</name>
    <name evidence="3" type="ORF">VKT23_015034</name>
</gene>
<feature type="compositionally biased region" description="Basic and acidic residues" evidence="1">
    <location>
        <begin position="329"/>
        <end position="341"/>
    </location>
</feature>
<proteinExistence type="predicted"/>
<protein>
    <recommendedName>
        <fullName evidence="2">DUF6697 domain-containing protein</fullName>
    </recommendedName>
</protein>
<evidence type="ECO:0000256" key="1">
    <source>
        <dbReference type="SAM" id="MobiDB-lite"/>
    </source>
</evidence>
<feature type="compositionally biased region" description="Basic residues" evidence="1">
    <location>
        <begin position="347"/>
        <end position="362"/>
    </location>
</feature>
<feature type="region of interest" description="Disordered" evidence="1">
    <location>
        <begin position="316"/>
        <end position="396"/>
    </location>
</feature>
<organism evidence="3 5">
    <name type="scientific">Marasmiellus scandens</name>
    <dbReference type="NCBI Taxonomy" id="2682957"/>
    <lineage>
        <taxon>Eukaryota</taxon>
        <taxon>Fungi</taxon>
        <taxon>Dikarya</taxon>
        <taxon>Basidiomycota</taxon>
        <taxon>Agaricomycotina</taxon>
        <taxon>Agaricomycetes</taxon>
        <taxon>Agaricomycetidae</taxon>
        <taxon>Agaricales</taxon>
        <taxon>Marasmiineae</taxon>
        <taxon>Omphalotaceae</taxon>
        <taxon>Marasmiellus</taxon>
    </lineage>
</organism>